<feature type="region of interest" description="Disordered" evidence="1">
    <location>
        <begin position="1"/>
        <end position="30"/>
    </location>
</feature>
<keyword evidence="3" id="KW-1185">Reference proteome</keyword>
<organism evidence="2 3">
    <name type="scientific">Arsenicitalea aurantiaca</name>
    <dbReference type="NCBI Taxonomy" id="1783274"/>
    <lineage>
        <taxon>Bacteria</taxon>
        <taxon>Pseudomonadati</taxon>
        <taxon>Pseudomonadota</taxon>
        <taxon>Alphaproteobacteria</taxon>
        <taxon>Hyphomicrobiales</taxon>
        <taxon>Devosiaceae</taxon>
        <taxon>Arsenicitalea</taxon>
    </lineage>
</organism>
<dbReference type="RefSeq" id="WP_127189170.1">
    <property type="nucleotide sequence ID" value="NZ_RZNJ01000004.1"/>
</dbReference>
<dbReference type="Proteomes" id="UP000281547">
    <property type="component" value="Unassembled WGS sequence"/>
</dbReference>
<dbReference type="Gene3D" id="2.10.70.10">
    <property type="entry name" value="Complement Module, domain 1"/>
    <property type="match status" value="1"/>
</dbReference>
<name>A0A433X8K6_9HYPH</name>
<comment type="caution">
    <text evidence="2">The sequence shown here is derived from an EMBL/GenBank/DDBJ whole genome shotgun (WGS) entry which is preliminary data.</text>
</comment>
<sequence length="62" mass="7123">MMKTEQSQKGLHDALSSEPPAHTPPMVSSETLFGMEREMVIVHKGSRYRLRITRQDKLILTK</sequence>
<dbReference type="OrthoDB" id="7870498at2"/>
<gene>
    <name evidence="2" type="primary">hemP</name>
    <name evidence="2" type="ORF">EMQ25_13870</name>
</gene>
<dbReference type="EMBL" id="RZNJ01000004">
    <property type="protein sequence ID" value="RUT30389.1"/>
    <property type="molecule type" value="Genomic_DNA"/>
</dbReference>
<evidence type="ECO:0000313" key="2">
    <source>
        <dbReference type="EMBL" id="RUT30389.1"/>
    </source>
</evidence>
<dbReference type="Pfam" id="PF10636">
    <property type="entry name" value="hemP"/>
    <property type="match status" value="1"/>
</dbReference>
<evidence type="ECO:0000313" key="3">
    <source>
        <dbReference type="Proteomes" id="UP000281547"/>
    </source>
</evidence>
<reference evidence="2 3" key="1">
    <citation type="journal article" date="2016" name="Int. J. Syst. Evol. Microbiol.">
        <title>Arsenicitalea aurantiaca gen. nov., sp. nov., a new member of the family Hyphomicrobiaceae, isolated from high-arsenic sediment.</title>
        <authorList>
            <person name="Mu Y."/>
            <person name="Zhou L."/>
            <person name="Zeng X.C."/>
            <person name="Liu L."/>
            <person name="Pan Y."/>
            <person name="Chen X."/>
            <person name="Wang J."/>
            <person name="Li S."/>
            <person name="Li W.J."/>
            <person name="Wang Y."/>
        </authorList>
    </citation>
    <scope>NUCLEOTIDE SEQUENCE [LARGE SCALE GENOMIC DNA]</scope>
    <source>
        <strain evidence="2 3">42-50</strain>
    </source>
</reference>
<proteinExistence type="predicted"/>
<evidence type="ECO:0000256" key="1">
    <source>
        <dbReference type="SAM" id="MobiDB-lite"/>
    </source>
</evidence>
<accession>A0A433X8K6</accession>
<protein>
    <submittedName>
        <fullName evidence="2">Hemin uptake protein HemP</fullName>
    </submittedName>
</protein>
<dbReference type="InterPro" id="IPR019600">
    <property type="entry name" value="Hemin_uptake_protein_HemP"/>
</dbReference>
<dbReference type="AlphaFoldDB" id="A0A433X8K6"/>